<gene>
    <name evidence="4 8" type="primary">mutL</name>
    <name evidence="8" type="ORF">LKD23_07515</name>
</gene>
<dbReference type="SUPFAM" id="SSF118116">
    <property type="entry name" value="DNA mismatch repair protein MutL"/>
    <property type="match status" value="1"/>
</dbReference>
<evidence type="ECO:0000256" key="1">
    <source>
        <dbReference type="ARBA" id="ARBA00006082"/>
    </source>
</evidence>
<dbReference type="SUPFAM" id="SSF54211">
    <property type="entry name" value="Ribosomal protein S5 domain 2-like"/>
    <property type="match status" value="1"/>
</dbReference>
<dbReference type="InterPro" id="IPR036890">
    <property type="entry name" value="HATPase_C_sf"/>
</dbReference>
<dbReference type="RefSeq" id="WP_227621109.1">
    <property type="nucleotide sequence ID" value="NZ_JAJEQL010000015.1"/>
</dbReference>
<dbReference type="SUPFAM" id="SSF55874">
    <property type="entry name" value="ATPase domain of HSP90 chaperone/DNA topoisomerase II/histidine kinase"/>
    <property type="match status" value="1"/>
</dbReference>
<evidence type="ECO:0000313" key="9">
    <source>
        <dbReference type="Proteomes" id="UP001430637"/>
    </source>
</evidence>
<dbReference type="InterPro" id="IPR013507">
    <property type="entry name" value="DNA_mismatch_S5_2-like"/>
</dbReference>
<reference evidence="8" key="1">
    <citation type="submission" date="2021-10" db="EMBL/GenBank/DDBJ databases">
        <title>Anaerobic single-cell dispensing facilitates the cultivation of human gut bacteria.</title>
        <authorList>
            <person name="Afrizal A."/>
        </authorList>
    </citation>
    <scope>NUCLEOTIDE SEQUENCE</scope>
    <source>
        <strain evidence="8">CLA-AA-H233</strain>
    </source>
</reference>
<keyword evidence="9" id="KW-1185">Reference proteome</keyword>
<dbReference type="EMBL" id="JAJEQL010000015">
    <property type="protein sequence ID" value="MCC2199597.1"/>
    <property type="molecule type" value="Genomic_DNA"/>
</dbReference>
<dbReference type="InterPro" id="IPR014790">
    <property type="entry name" value="MutL_C"/>
</dbReference>
<keyword evidence="8" id="KW-0378">Hydrolase</keyword>
<evidence type="ECO:0000259" key="6">
    <source>
        <dbReference type="SMART" id="SM00853"/>
    </source>
</evidence>
<dbReference type="Gene3D" id="3.30.565.10">
    <property type="entry name" value="Histidine kinase-like ATPase, C-terminal domain"/>
    <property type="match status" value="1"/>
</dbReference>
<keyword evidence="8" id="KW-0255">Endonuclease</keyword>
<keyword evidence="2 4" id="KW-0227">DNA damage</keyword>
<dbReference type="InterPro" id="IPR037198">
    <property type="entry name" value="MutL_C_sf"/>
</dbReference>
<evidence type="ECO:0000256" key="5">
    <source>
        <dbReference type="SAM" id="MobiDB-lite"/>
    </source>
</evidence>
<feature type="region of interest" description="Disordered" evidence="5">
    <location>
        <begin position="445"/>
        <end position="473"/>
    </location>
</feature>
<dbReference type="Pfam" id="PF01119">
    <property type="entry name" value="DNA_mis_repair"/>
    <property type="match status" value="1"/>
</dbReference>
<dbReference type="GO" id="GO:0004519">
    <property type="term" value="F:endonuclease activity"/>
    <property type="evidence" value="ECO:0007669"/>
    <property type="project" value="UniProtKB-KW"/>
</dbReference>
<evidence type="ECO:0000313" key="8">
    <source>
        <dbReference type="EMBL" id="MCC2199597.1"/>
    </source>
</evidence>
<evidence type="ECO:0000256" key="3">
    <source>
        <dbReference type="ARBA" id="ARBA00023204"/>
    </source>
</evidence>
<comment type="caution">
    <text evidence="8">The sequence shown here is derived from an EMBL/GenBank/DDBJ whole genome shotgun (WGS) entry which is preliminary data.</text>
</comment>
<dbReference type="InterPro" id="IPR020667">
    <property type="entry name" value="DNA_mismatch_repair_MutL"/>
</dbReference>
<dbReference type="InterPro" id="IPR020568">
    <property type="entry name" value="Ribosomal_Su5_D2-typ_SF"/>
</dbReference>
<accession>A0ABS8F8M5</accession>
<feature type="region of interest" description="Disordered" evidence="5">
    <location>
        <begin position="492"/>
        <end position="515"/>
    </location>
</feature>
<feature type="compositionally biased region" description="Low complexity" evidence="5">
    <location>
        <begin position="388"/>
        <end position="405"/>
    </location>
</feature>
<dbReference type="PANTHER" id="PTHR10073:SF12">
    <property type="entry name" value="DNA MISMATCH REPAIR PROTEIN MLH1"/>
    <property type="match status" value="1"/>
</dbReference>
<dbReference type="CDD" id="cd00782">
    <property type="entry name" value="MutL_Trans"/>
    <property type="match status" value="1"/>
</dbReference>
<organism evidence="8 9">
    <name type="scientific">Faecalibacterium butyricigenerans</name>
    <dbReference type="NCBI Taxonomy" id="1851427"/>
    <lineage>
        <taxon>Bacteria</taxon>
        <taxon>Bacillati</taxon>
        <taxon>Bacillota</taxon>
        <taxon>Clostridia</taxon>
        <taxon>Eubacteriales</taxon>
        <taxon>Oscillospiraceae</taxon>
        <taxon>Faecalibacterium</taxon>
    </lineage>
</organism>
<name>A0ABS8F8M5_9FIRM</name>
<protein>
    <recommendedName>
        <fullName evidence="4">DNA mismatch repair protein MutL</fullName>
    </recommendedName>
</protein>
<dbReference type="Gene3D" id="3.30.1370.100">
    <property type="entry name" value="MutL, C-terminal domain, regulatory subdomain"/>
    <property type="match status" value="1"/>
</dbReference>
<dbReference type="InterPro" id="IPR038973">
    <property type="entry name" value="MutL/Mlh/Pms-like"/>
</dbReference>
<dbReference type="HAMAP" id="MF_00149">
    <property type="entry name" value="DNA_mis_repair"/>
    <property type="match status" value="1"/>
</dbReference>
<dbReference type="InterPro" id="IPR042120">
    <property type="entry name" value="MutL_C_dimsub"/>
</dbReference>
<dbReference type="Proteomes" id="UP001430637">
    <property type="component" value="Unassembled WGS sequence"/>
</dbReference>
<comment type="similarity">
    <text evidence="1 4">Belongs to the DNA mismatch repair MutL/HexB family.</text>
</comment>
<keyword evidence="3 4" id="KW-0234">DNA repair</keyword>
<evidence type="ECO:0000256" key="2">
    <source>
        <dbReference type="ARBA" id="ARBA00022763"/>
    </source>
</evidence>
<evidence type="ECO:0000259" key="7">
    <source>
        <dbReference type="SMART" id="SM01340"/>
    </source>
</evidence>
<dbReference type="InterPro" id="IPR002099">
    <property type="entry name" value="MutL/Mlh/PMS"/>
</dbReference>
<feature type="domain" description="MutL C-terminal dimerisation" evidence="6">
    <location>
        <begin position="533"/>
        <end position="673"/>
    </location>
</feature>
<dbReference type="PANTHER" id="PTHR10073">
    <property type="entry name" value="DNA MISMATCH REPAIR PROTEIN MLH, PMS, MUTL"/>
    <property type="match status" value="1"/>
</dbReference>
<sequence>MAEIHVLDKHTAELIAAGEVVERPASVVKELLENAIDAGASQITVSIESGGVRLIEISDNGTGIEAKYIPTAFIRHATSKIRTEDDLNSIHTLGFRGEALASIASVARVELLTRTEADECASLYRIEGGEEQPIEPGARGVGTTIRVRDLFFNTPARMKFLKKDSSEGTFVADLVGHVALSHPEVSFKFLREGKLQYVTPGDGQLRSAAYAVLGREFSRDLMEVDNREGVYRVWGLITQPRSCRASRSMQYFYINGRYVRNRTMMAGMEMAFKGTMMQGKFPGGILLLEMPADLVDVNVHPAKTEVRFARENDIFDLVYHAVKLALSQPGTGERRFVFDEDKDNDASQESKNGETKEKINVKNNCFTGLSAVISGQAEPGSLPHPTESPLRPAASAAPRPAQPSAPERDILPLPAKAPETAAPEPEHSWTTVAADALLPMDAALHSPESPVQDSTLEPPPFRAASSESQLDVEPDIDLPDVTRDHMAAWEPTPVGAERPSLPSLPDVPDAPQQSTAPEQLGFAVQDGPEPLRYVGELFRTYILAERGDEVCIIDKHAAHERQLFEKLAANYGDVPSQLLLEPLVIELSAEEKTALLANLPLLESAGLEVSDFGGSSVCLRSVPADVEQGSAEDLLVELAAKLAHGSRDALNERTEWVLHSISCRAAIKAGDHTSPQELMALAEKILSGEVPPFCPHGRPCVLKLTRKELEKQFGRIV</sequence>
<proteinExistence type="inferred from homology"/>
<dbReference type="Pfam" id="PF08676">
    <property type="entry name" value="MutL_C"/>
    <property type="match status" value="1"/>
</dbReference>
<dbReference type="InterPro" id="IPR014721">
    <property type="entry name" value="Ribsml_uS5_D2-typ_fold_subgr"/>
</dbReference>
<dbReference type="InterPro" id="IPR042121">
    <property type="entry name" value="MutL_C_regsub"/>
</dbReference>
<dbReference type="CDD" id="cd16926">
    <property type="entry name" value="HATPase_MutL-MLH-PMS-like"/>
    <property type="match status" value="1"/>
</dbReference>
<feature type="region of interest" description="Disordered" evidence="5">
    <location>
        <begin position="335"/>
        <end position="358"/>
    </location>
</feature>
<dbReference type="InterPro" id="IPR014762">
    <property type="entry name" value="DNA_mismatch_repair_CS"/>
</dbReference>
<dbReference type="SMART" id="SM01340">
    <property type="entry name" value="DNA_mis_repair"/>
    <property type="match status" value="1"/>
</dbReference>
<feature type="region of interest" description="Disordered" evidence="5">
    <location>
        <begin position="376"/>
        <end position="412"/>
    </location>
</feature>
<evidence type="ECO:0000256" key="4">
    <source>
        <dbReference type="HAMAP-Rule" id="MF_00149"/>
    </source>
</evidence>
<dbReference type="NCBIfam" id="TIGR00585">
    <property type="entry name" value="mutl"/>
    <property type="match status" value="1"/>
</dbReference>
<dbReference type="PROSITE" id="PS00058">
    <property type="entry name" value="DNA_MISMATCH_REPAIR_1"/>
    <property type="match status" value="1"/>
</dbReference>
<dbReference type="Gene3D" id="3.30.230.10">
    <property type="match status" value="1"/>
</dbReference>
<keyword evidence="8" id="KW-0540">Nuclease</keyword>
<feature type="domain" description="DNA mismatch repair protein S5" evidence="7">
    <location>
        <begin position="209"/>
        <end position="327"/>
    </location>
</feature>
<dbReference type="Gene3D" id="3.30.1540.20">
    <property type="entry name" value="MutL, C-terminal domain, dimerisation subdomain"/>
    <property type="match status" value="1"/>
</dbReference>
<comment type="function">
    <text evidence="4">This protein is involved in the repair of mismatches in DNA. It is required for dam-dependent methyl-directed DNA mismatch repair. May act as a 'molecular matchmaker', a protein that promotes the formation of a stable complex between two or more DNA-binding proteins in an ATP-dependent manner without itself being part of a final effector complex.</text>
</comment>
<dbReference type="Pfam" id="PF13589">
    <property type="entry name" value="HATPase_c_3"/>
    <property type="match status" value="1"/>
</dbReference>
<dbReference type="SMART" id="SM00853">
    <property type="entry name" value="MutL_C"/>
    <property type="match status" value="1"/>
</dbReference>